<name>A0A1X7UJ70_AMPQE</name>
<accession>A0A1X7UJ70</accession>
<reference evidence="1" key="1">
    <citation type="submission" date="2017-05" db="UniProtKB">
        <authorList>
            <consortium name="EnsemblMetazoa"/>
        </authorList>
    </citation>
    <scope>IDENTIFICATION</scope>
</reference>
<evidence type="ECO:0000313" key="1">
    <source>
        <dbReference type="EnsemblMetazoa" id="Aqu2.1.27528_001"/>
    </source>
</evidence>
<sequence>MYMYCMAFSRIINFTDFLKTLKILYILNTTIDNANFPTSMGDRENQLIIQQECFLFILKYFFSLSLS</sequence>
<proteinExistence type="predicted"/>
<dbReference type="EnsemblMetazoa" id="Aqu2.1.27528_001">
    <property type="protein sequence ID" value="Aqu2.1.27528_001"/>
    <property type="gene ID" value="Aqu2.1.27528"/>
</dbReference>
<dbReference type="InParanoid" id="A0A1X7UJ70"/>
<organism evidence="1">
    <name type="scientific">Amphimedon queenslandica</name>
    <name type="common">Sponge</name>
    <dbReference type="NCBI Taxonomy" id="400682"/>
    <lineage>
        <taxon>Eukaryota</taxon>
        <taxon>Metazoa</taxon>
        <taxon>Porifera</taxon>
        <taxon>Demospongiae</taxon>
        <taxon>Heteroscleromorpha</taxon>
        <taxon>Haplosclerida</taxon>
        <taxon>Niphatidae</taxon>
        <taxon>Amphimedon</taxon>
    </lineage>
</organism>
<protein>
    <submittedName>
        <fullName evidence="1">Uncharacterized protein</fullName>
    </submittedName>
</protein>
<dbReference type="AlphaFoldDB" id="A0A1X7UJ70"/>